<keyword evidence="2" id="KW-0812">Transmembrane</keyword>
<dbReference type="InterPro" id="IPR002035">
    <property type="entry name" value="VWF_A"/>
</dbReference>
<dbReference type="OrthoDB" id="247959at2"/>
<dbReference type="SUPFAM" id="SSF53300">
    <property type="entry name" value="vWA-like"/>
    <property type="match status" value="1"/>
</dbReference>
<dbReference type="Proteomes" id="UP000317243">
    <property type="component" value="Unassembled WGS sequence"/>
</dbReference>
<name>A0A5C5X6M0_9PLAN</name>
<evidence type="ECO:0000313" key="5">
    <source>
        <dbReference type="Proteomes" id="UP000317243"/>
    </source>
</evidence>
<dbReference type="PANTHER" id="PTHR37464:SF1">
    <property type="entry name" value="BLL2463 PROTEIN"/>
    <property type="match status" value="1"/>
</dbReference>
<dbReference type="Pfam" id="PF13519">
    <property type="entry name" value="VWA_2"/>
    <property type="match status" value="1"/>
</dbReference>
<feature type="region of interest" description="Disordered" evidence="1">
    <location>
        <begin position="566"/>
        <end position="596"/>
    </location>
</feature>
<feature type="domain" description="VWFA" evidence="3">
    <location>
        <begin position="139"/>
        <end position="245"/>
    </location>
</feature>
<dbReference type="SMART" id="SM00327">
    <property type="entry name" value="VWA"/>
    <property type="match status" value="1"/>
</dbReference>
<dbReference type="InterPro" id="IPR011933">
    <property type="entry name" value="Double_TM_dom"/>
</dbReference>
<dbReference type="SUPFAM" id="SSF52317">
    <property type="entry name" value="Class I glutamine amidotransferase-like"/>
    <property type="match status" value="1"/>
</dbReference>
<evidence type="ECO:0000256" key="2">
    <source>
        <dbReference type="SAM" id="Phobius"/>
    </source>
</evidence>
<dbReference type="EMBL" id="SIHI01000001">
    <property type="protein sequence ID" value="TWT57785.1"/>
    <property type="molecule type" value="Genomic_DNA"/>
</dbReference>
<dbReference type="InterPro" id="IPR024163">
    <property type="entry name" value="Aerotolerance_reg_N"/>
</dbReference>
<evidence type="ECO:0000256" key="1">
    <source>
        <dbReference type="SAM" id="MobiDB-lite"/>
    </source>
</evidence>
<evidence type="ECO:0000313" key="4">
    <source>
        <dbReference type="EMBL" id="TWT57785.1"/>
    </source>
</evidence>
<dbReference type="Gene3D" id="3.40.50.410">
    <property type="entry name" value="von Willebrand factor, type A domain"/>
    <property type="match status" value="1"/>
</dbReference>
<feature type="transmembrane region" description="Helical" evidence="2">
    <location>
        <begin position="45"/>
        <end position="67"/>
    </location>
</feature>
<dbReference type="NCBIfam" id="TIGR02226">
    <property type="entry name" value="two_anch"/>
    <property type="match status" value="1"/>
</dbReference>
<protein>
    <recommendedName>
        <fullName evidence="3">VWFA domain-containing protein</fullName>
    </recommendedName>
</protein>
<feature type="transmembrane region" description="Helical" evidence="2">
    <location>
        <begin position="777"/>
        <end position="795"/>
    </location>
</feature>
<dbReference type="Pfam" id="PF07584">
    <property type="entry name" value="BatA"/>
    <property type="match status" value="1"/>
</dbReference>
<dbReference type="AlphaFoldDB" id="A0A5C5X6M0"/>
<reference evidence="4 5" key="1">
    <citation type="submission" date="2019-02" db="EMBL/GenBank/DDBJ databases">
        <title>Deep-cultivation of Planctomycetes and their phenomic and genomic characterization uncovers novel biology.</title>
        <authorList>
            <person name="Wiegand S."/>
            <person name="Jogler M."/>
            <person name="Boedeker C."/>
            <person name="Pinto D."/>
            <person name="Vollmers J."/>
            <person name="Rivas-Marin E."/>
            <person name="Kohn T."/>
            <person name="Peeters S.H."/>
            <person name="Heuer A."/>
            <person name="Rast P."/>
            <person name="Oberbeckmann S."/>
            <person name="Bunk B."/>
            <person name="Jeske O."/>
            <person name="Meyerdierks A."/>
            <person name="Storesund J.E."/>
            <person name="Kallscheuer N."/>
            <person name="Luecker S."/>
            <person name="Lage O.M."/>
            <person name="Pohl T."/>
            <person name="Merkel B.J."/>
            <person name="Hornburger P."/>
            <person name="Mueller R.-W."/>
            <person name="Bruemmer F."/>
            <person name="Labrenz M."/>
            <person name="Spormann A.M."/>
            <person name="Op Den Camp H."/>
            <person name="Overmann J."/>
            <person name="Amann R."/>
            <person name="Jetten M.S.M."/>
            <person name="Mascher T."/>
            <person name="Medema M.H."/>
            <person name="Devos D.P."/>
            <person name="Kaster A.-K."/>
            <person name="Ovreas L."/>
            <person name="Rohde M."/>
            <person name="Galperin M.Y."/>
            <person name="Jogler C."/>
        </authorList>
    </citation>
    <scope>NUCLEOTIDE SEQUENCE [LARGE SCALE GENOMIC DNA]</scope>
    <source>
        <strain evidence="4 5">KOR42</strain>
    </source>
</reference>
<dbReference type="InterPro" id="IPR036465">
    <property type="entry name" value="vWFA_dom_sf"/>
</dbReference>
<dbReference type="PROSITE" id="PS50234">
    <property type="entry name" value="VWFA"/>
    <property type="match status" value="1"/>
</dbReference>
<dbReference type="Gene3D" id="3.40.50.880">
    <property type="match status" value="1"/>
</dbReference>
<dbReference type="InterPro" id="IPR029062">
    <property type="entry name" value="Class_I_gatase-like"/>
</dbReference>
<gene>
    <name evidence="4" type="ORF">KOR42_11520</name>
</gene>
<dbReference type="PANTHER" id="PTHR37464">
    <property type="entry name" value="BLL2463 PROTEIN"/>
    <property type="match status" value="1"/>
</dbReference>
<accession>A0A5C5X6M0</accession>
<keyword evidence="2" id="KW-0472">Membrane</keyword>
<keyword evidence="2" id="KW-1133">Transmembrane helix</keyword>
<feature type="transmembrane region" description="Helical" evidence="2">
    <location>
        <begin position="102"/>
        <end position="119"/>
    </location>
</feature>
<keyword evidence="5" id="KW-1185">Reference proteome</keyword>
<proteinExistence type="predicted"/>
<comment type="caution">
    <text evidence="4">The sequence shown here is derived from an EMBL/GenBank/DDBJ whole genome shotgun (WGS) entry which is preliminary data.</text>
</comment>
<sequence length="812" mass="89954">MALRENSWRFRRCGWEQGIENFTEVGISAFVLAERVVFVQENREMMSFGFLNILMLTGLAAVALPVLAHLISRRRFEVVEWGAMQFLKLGQRTRRKIRLQDFLLLLIRMLILGLLALALSRPWGRGAIFGSFAPAVSRDVVFVIDGSGSMGWESDDGIPHQRAIQWVFDALEELNPGDTVSLIDARTQTRRLIHPPSTDLKHVRDSLQTIAAPDGTSKLSQAVIEAVQILLTTSNVSREVIVLTDLQKYPWTLDDQLSRQRLDDLLSQPAVPPTISVVDLSEVQGTPNNFSVGEIGLSRSLTVPGFPIQIRAVVSQSGGASTTKTVRLNVNDQPVAGAEREVTLAGDGQSTVDFSHVFSEPGVYRIGIALEHDQLPVDDLAEVLIEVADGVPVLIVDGARHRDETRSESFFVSAAFRSSGENERWVRSTVIHPTELNEQALKDKQVVLLCNVPTLDESQQRSLTKFVESGGGLLIAPGDRIETESWNTWLVETGEEMPQKHFLPAEFLSIESQTFDAIGDDGASTEVVIDTDTLTDSWMERFQKGNDVDFSATRFSKWWKLGTQRSMKDSDEKTDSDEPEPIQDPAGEAVGSRSGESVVGRFTNRDPFLVIEQAGQGKVALLAVPLDADWSTLPARSDFVPFLHEIVFQLSGQGFKRNVSAGAVLKLPLEDGERPRDFAVLGPNEVSSEPKLLREGDALFATFSETSLPGLYEFVSKDAVKPEATSFLVLRDPSESDLSRIDEVEWEILSGEDRMKMIDTMSDLTAANQAELTRSELWWILLLGILALLVAEVFLTRRMVQGGHTQLTTEME</sequence>
<evidence type="ECO:0000259" key="3">
    <source>
        <dbReference type="PROSITE" id="PS50234"/>
    </source>
</evidence>
<organism evidence="4 5">
    <name type="scientific">Thalassoglobus neptunius</name>
    <dbReference type="NCBI Taxonomy" id="1938619"/>
    <lineage>
        <taxon>Bacteria</taxon>
        <taxon>Pseudomonadati</taxon>
        <taxon>Planctomycetota</taxon>
        <taxon>Planctomycetia</taxon>
        <taxon>Planctomycetales</taxon>
        <taxon>Planctomycetaceae</taxon>
        <taxon>Thalassoglobus</taxon>
    </lineage>
</organism>